<proteinExistence type="predicted"/>
<gene>
    <name evidence="1" type="ORF">BFLFYP10_05151</name>
</gene>
<sequence length="125" mass="14621">MKKNYLSLRGGKTLHLEYDNGRDDNNSSTFTLLYSMYNLFFKSLSFLIVNAQTYILPKQEKRLYVIMFNLKKSRLSNKSLFNDFSLSEQGDFFLGLLDSLIFLKKSALQILLISKSYMKNYLVTL</sequence>
<dbReference type="EMBL" id="CACRSZ010000005">
    <property type="protein sequence ID" value="VYS76961.1"/>
    <property type="molecule type" value="Genomic_DNA"/>
</dbReference>
<reference evidence="1" key="1">
    <citation type="submission" date="2019-11" db="EMBL/GenBank/DDBJ databases">
        <authorList>
            <person name="Feng L."/>
        </authorList>
    </citation>
    <scope>NUCLEOTIDE SEQUENCE</scope>
    <source>
        <strain evidence="1">BfaecisLFYP10</strain>
    </source>
</reference>
<organism evidence="1">
    <name type="scientific">Bacteroides faecis</name>
    <dbReference type="NCBI Taxonomy" id="674529"/>
    <lineage>
        <taxon>Bacteria</taxon>
        <taxon>Pseudomonadati</taxon>
        <taxon>Bacteroidota</taxon>
        <taxon>Bacteroidia</taxon>
        <taxon>Bacteroidales</taxon>
        <taxon>Bacteroidaceae</taxon>
        <taxon>Bacteroides</taxon>
    </lineage>
</organism>
<evidence type="ECO:0000313" key="1">
    <source>
        <dbReference type="EMBL" id="VYS76961.1"/>
    </source>
</evidence>
<dbReference type="AlphaFoldDB" id="A0A6N2RA62"/>
<protein>
    <submittedName>
        <fullName evidence="1">Uncharacterized protein</fullName>
    </submittedName>
</protein>
<accession>A0A6N2RA62</accession>
<name>A0A6N2RA62_9BACE</name>